<dbReference type="InterPro" id="IPR006437">
    <property type="entry name" value="Phage_terminase_lsu"/>
</dbReference>
<reference evidence="3 4" key="1">
    <citation type="submission" date="2014-12" db="EMBL/GenBank/DDBJ databases">
        <title>Comparative genomics of the lactic acid bacteria isolated from the honey bee gut.</title>
        <authorList>
            <person name="Ellegaard K.M."/>
            <person name="Tamarit D."/>
            <person name="Javelind E."/>
            <person name="Olofsson T."/>
            <person name="Andersson S.G."/>
            <person name="Vasquez A."/>
        </authorList>
    </citation>
    <scope>NUCLEOTIDE SEQUENCE [LARGE SCALE GENOMIC DNA]</scope>
    <source>
        <strain evidence="3 4">Biut2</strain>
    </source>
</reference>
<name>A0A0F4LBB8_9LACO</name>
<organism evidence="3 4">
    <name type="scientific">Lactobacillus kullabergensis</name>
    <dbReference type="NCBI Taxonomy" id="1218493"/>
    <lineage>
        <taxon>Bacteria</taxon>
        <taxon>Bacillati</taxon>
        <taxon>Bacillota</taxon>
        <taxon>Bacilli</taxon>
        <taxon>Lactobacillales</taxon>
        <taxon>Lactobacillaceae</taxon>
        <taxon>Lactobacillus</taxon>
    </lineage>
</organism>
<dbReference type="Pfam" id="PF04466">
    <property type="entry name" value="Terminase_3"/>
    <property type="match status" value="1"/>
</dbReference>
<dbReference type="InterPro" id="IPR035413">
    <property type="entry name" value="Terminase_L_C"/>
</dbReference>
<feature type="domain" description="Phage terminase large subunit C-terminal" evidence="2">
    <location>
        <begin position="262"/>
        <end position="404"/>
    </location>
</feature>
<dbReference type="InterPro" id="IPR035412">
    <property type="entry name" value="Terminase_L_N"/>
</dbReference>
<feature type="domain" description="Phage terminase large subunit N-terminal" evidence="1">
    <location>
        <begin position="30"/>
        <end position="229"/>
    </location>
</feature>
<dbReference type="EMBL" id="JXBY01000017">
    <property type="protein sequence ID" value="KJY56137.1"/>
    <property type="molecule type" value="Genomic_DNA"/>
</dbReference>
<protein>
    <submittedName>
        <fullName evidence="3">Phage terminase, large subunit, PBSX family</fullName>
    </submittedName>
</protein>
<evidence type="ECO:0000259" key="2">
    <source>
        <dbReference type="Pfam" id="PF17288"/>
    </source>
</evidence>
<dbReference type="InterPro" id="IPR052380">
    <property type="entry name" value="Viral_DNA_packaging_terminase"/>
</dbReference>
<gene>
    <name evidence="3" type="ORF">JF76_07440</name>
</gene>
<accession>A0A0F4LBB8</accession>
<dbReference type="PANTHER" id="PTHR39184:SF1">
    <property type="entry name" value="PBSX PHAGE TERMINASE LARGE SUBUNIT"/>
    <property type="match status" value="1"/>
</dbReference>
<dbReference type="AlphaFoldDB" id="A0A0F4LBB8"/>
<dbReference type="InterPro" id="IPR027417">
    <property type="entry name" value="P-loop_NTPase"/>
</dbReference>
<proteinExistence type="predicted"/>
<dbReference type="NCBIfam" id="TIGR01547">
    <property type="entry name" value="phage_term_2"/>
    <property type="match status" value="1"/>
</dbReference>
<comment type="caution">
    <text evidence="3">The sequence shown here is derived from an EMBL/GenBank/DDBJ whole genome shotgun (WGS) entry which is preliminary data.</text>
</comment>
<dbReference type="STRING" id="1218493.JF76_07440"/>
<dbReference type="RefSeq" id="WP_045927887.1">
    <property type="nucleotide sequence ID" value="NZ_JBHSZS010000009.1"/>
</dbReference>
<dbReference type="Proteomes" id="UP000033533">
    <property type="component" value="Unassembled WGS sequence"/>
</dbReference>
<dbReference type="Pfam" id="PF17288">
    <property type="entry name" value="Terminase_3C"/>
    <property type="match status" value="1"/>
</dbReference>
<evidence type="ECO:0000259" key="1">
    <source>
        <dbReference type="Pfam" id="PF04466"/>
    </source>
</evidence>
<dbReference type="Gene3D" id="3.40.50.300">
    <property type="entry name" value="P-loop containing nucleotide triphosphate hydrolases"/>
    <property type="match status" value="1"/>
</dbReference>
<dbReference type="OrthoDB" id="9768556at2"/>
<dbReference type="PATRIC" id="fig|1218493.3.peg.790"/>
<evidence type="ECO:0000313" key="3">
    <source>
        <dbReference type="EMBL" id="KJY56137.1"/>
    </source>
</evidence>
<dbReference type="PANTHER" id="PTHR39184">
    <property type="match status" value="1"/>
</dbReference>
<dbReference type="HOGENOM" id="CLU_035697_2_0_9"/>
<sequence>MQVSLKNNISPAFYNLFWDIHNKKHANYWLKGGRGSTKSSFISIMIVLGVMQDKNANAIVLRKVANTLRDSVFEQYLWAIDLLHVDEYWQSSVSPMQLTFKPTGQQIRFKGADDPRKIKSQTFRQGYTKFKHFEEVTEFKGMEEIRSINQSLGRGGSGIITFYSYNPPARQSNWVNQAVDSEQMRDDTLVNLSDYRSVPKSWLGVEFIADAEQLKKDNEKAYRHEYLGEVTGTGAEVFNNITTRAITDDEIATFDKVYHGLDFGFAHDPTAYVKIYWDAARRRIFIFDEFERVGLKNRDAVEMIKQRNLLNEPVIADSASPGTIAEYHDLGLNIYGARKGPGSRDHGYKWLEDLREIIIDPVRCPDAWREFTGYEFELDLNGNYKSGYPDGNDHTMDATRYALERLIQKGGFEPWK</sequence>
<dbReference type="Gene3D" id="3.30.420.280">
    <property type="match status" value="1"/>
</dbReference>
<evidence type="ECO:0000313" key="4">
    <source>
        <dbReference type="Proteomes" id="UP000033533"/>
    </source>
</evidence>